<dbReference type="Gene3D" id="3.20.20.450">
    <property type="entry name" value="EAL domain"/>
    <property type="match status" value="1"/>
</dbReference>
<name>A0A328AIN8_9CAUL</name>
<dbReference type="InterPro" id="IPR000014">
    <property type="entry name" value="PAS"/>
</dbReference>
<accession>A0A328AIN8</accession>
<dbReference type="AlphaFoldDB" id="A0A328AIN8"/>
<dbReference type="InterPro" id="IPR035919">
    <property type="entry name" value="EAL_sf"/>
</dbReference>
<dbReference type="Gene3D" id="3.30.450.20">
    <property type="entry name" value="PAS domain"/>
    <property type="match status" value="1"/>
</dbReference>
<gene>
    <name evidence="2" type="ORF">DJ017_09235</name>
</gene>
<comment type="caution">
    <text evidence="2">The sequence shown here is derived from an EMBL/GenBank/DDBJ whole genome shotgun (WGS) entry which is preliminary data.</text>
</comment>
<organism evidence="2 3">
    <name type="scientific">Phenylobacterium soli</name>
    <dbReference type="NCBI Taxonomy" id="2170551"/>
    <lineage>
        <taxon>Bacteria</taxon>
        <taxon>Pseudomonadati</taxon>
        <taxon>Pseudomonadota</taxon>
        <taxon>Alphaproteobacteria</taxon>
        <taxon>Caulobacterales</taxon>
        <taxon>Caulobacteraceae</taxon>
        <taxon>Phenylobacterium</taxon>
    </lineage>
</organism>
<protein>
    <submittedName>
        <fullName evidence="2">EAL domain-containing protein</fullName>
    </submittedName>
</protein>
<dbReference type="PANTHER" id="PTHR33121">
    <property type="entry name" value="CYCLIC DI-GMP PHOSPHODIESTERASE PDEF"/>
    <property type="match status" value="1"/>
</dbReference>
<reference evidence="3" key="1">
    <citation type="submission" date="2018-05" db="EMBL/GenBank/DDBJ databases">
        <authorList>
            <person name="Li X."/>
        </authorList>
    </citation>
    <scope>NUCLEOTIDE SEQUENCE [LARGE SCALE GENOMIC DNA]</scope>
    <source>
        <strain evidence="3">LX32</strain>
    </source>
</reference>
<dbReference type="CDD" id="cd00130">
    <property type="entry name" value="PAS"/>
    <property type="match status" value="1"/>
</dbReference>
<dbReference type="Proteomes" id="UP000249254">
    <property type="component" value="Unassembled WGS sequence"/>
</dbReference>
<dbReference type="SUPFAM" id="SSF55785">
    <property type="entry name" value="PYP-like sensor domain (PAS domain)"/>
    <property type="match status" value="1"/>
</dbReference>
<proteinExistence type="predicted"/>
<dbReference type="PROSITE" id="PS50883">
    <property type="entry name" value="EAL"/>
    <property type="match status" value="1"/>
</dbReference>
<dbReference type="PANTHER" id="PTHR33121:SF79">
    <property type="entry name" value="CYCLIC DI-GMP PHOSPHODIESTERASE PDED-RELATED"/>
    <property type="match status" value="1"/>
</dbReference>
<evidence type="ECO:0000313" key="2">
    <source>
        <dbReference type="EMBL" id="RAK54692.1"/>
    </source>
</evidence>
<evidence type="ECO:0000259" key="1">
    <source>
        <dbReference type="PROSITE" id="PS50883"/>
    </source>
</evidence>
<dbReference type="EMBL" id="QFYQ01000001">
    <property type="protein sequence ID" value="RAK54692.1"/>
    <property type="molecule type" value="Genomic_DNA"/>
</dbReference>
<evidence type="ECO:0000313" key="3">
    <source>
        <dbReference type="Proteomes" id="UP000249254"/>
    </source>
</evidence>
<sequence length="536" mass="57035">MNIGSHRLLGFAFANADLLLEIAPDGGIAFAVGAAEALSGASDADLVGRGWRDFVEAGDRPMIEALFDGLEAGQRGGPVIVRLASDDGVPRAAAFSAFRLPQNKGAISCALARAAPEAAPPAGALHDRETFEQLASTLLNTARSTGAELELAMVELAGIGAARDKAAPDKRKDLETRLSGVLRAQAHGGQAATELGDDRFALVRSRGEAAEALVRRMAKLLDAGLEEKITAAANVIPMKGEADSKRAMRALRYSLDSFLREGLAGEAAENLSEVLSRAVHRTIGEVGALGEAIRERNFRLAFQPVVSLKDGGLHHYEALVRFGEDESPFPHIRMAEEMDLIEPLDLAVLEQAVTTMARDPALSLAVNVSGRTIMSPAYVKAACRLIGAHADVRGRLLFELTESAAIEDLRTADRHLQALRGEGCHICLDDFGAGAASLAYLQQLGLDVVKIDGRYIRDLQRGGREATFVKHLVKMCGELGIRTLAEMVETQETEAAVRAAGVDLAQGFRYGAASEIPAPPIKAKPGRNQVRPALRA</sequence>
<dbReference type="CDD" id="cd01948">
    <property type="entry name" value="EAL"/>
    <property type="match status" value="1"/>
</dbReference>
<dbReference type="Pfam" id="PF00563">
    <property type="entry name" value="EAL"/>
    <property type="match status" value="1"/>
</dbReference>
<dbReference type="GO" id="GO:0071111">
    <property type="term" value="F:cyclic-guanylate-specific phosphodiesterase activity"/>
    <property type="evidence" value="ECO:0007669"/>
    <property type="project" value="InterPro"/>
</dbReference>
<feature type="domain" description="EAL" evidence="1">
    <location>
        <begin position="282"/>
        <end position="527"/>
    </location>
</feature>
<dbReference type="SMART" id="SM00052">
    <property type="entry name" value="EAL"/>
    <property type="match status" value="1"/>
</dbReference>
<dbReference type="SUPFAM" id="SSF141868">
    <property type="entry name" value="EAL domain-like"/>
    <property type="match status" value="1"/>
</dbReference>
<dbReference type="InterPro" id="IPR001633">
    <property type="entry name" value="EAL_dom"/>
</dbReference>
<dbReference type="InterPro" id="IPR050706">
    <property type="entry name" value="Cyclic-di-GMP_PDE-like"/>
</dbReference>
<dbReference type="RefSeq" id="WP_111528443.1">
    <property type="nucleotide sequence ID" value="NZ_JBHRSG010000004.1"/>
</dbReference>
<dbReference type="OrthoDB" id="7251575at2"/>
<keyword evidence="3" id="KW-1185">Reference proteome</keyword>
<dbReference type="InterPro" id="IPR035965">
    <property type="entry name" value="PAS-like_dom_sf"/>
</dbReference>